<keyword evidence="2 3" id="KW-0663">Pyridoxal phosphate</keyword>
<evidence type="ECO:0000256" key="2">
    <source>
        <dbReference type="ARBA" id="ARBA00022898"/>
    </source>
</evidence>
<dbReference type="AlphaFoldDB" id="A0A1D2N847"/>
<evidence type="ECO:0000313" key="4">
    <source>
        <dbReference type="EMBL" id="ODN01255.1"/>
    </source>
</evidence>
<reference evidence="4 5" key="1">
    <citation type="journal article" date="2016" name="Genome Biol. Evol.">
        <title>Gene Family Evolution Reflects Adaptation to Soil Environmental Stressors in the Genome of the Collembolan Orchesella cincta.</title>
        <authorList>
            <person name="Faddeeva-Vakhrusheva A."/>
            <person name="Derks M.F."/>
            <person name="Anvar S.Y."/>
            <person name="Agamennone V."/>
            <person name="Suring W."/>
            <person name="Smit S."/>
            <person name="van Straalen N.M."/>
            <person name="Roelofs D."/>
        </authorList>
    </citation>
    <scope>NUCLEOTIDE SEQUENCE [LARGE SCALE GENOMIC DNA]</scope>
    <source>
        <tissue evidence="4">Mixed pool</tissue>
    </source>
</reference>
<sequence>MENIISLEDIGGPGFNVALSREQTLELRAQHIPKSCKLHFEKSPMKVVRAIGQYVYDDSGTEYLDCVNCVAHVGHCNPNVIEAAKTSMLKMGNISVGMTDAASEYVAKLKATFPPEIDTFLFVSSGSEANDVAIQLARLHTGGYDVVSVERAFHGGLSVTNNVSPKQFTSGEKCPDWVHVVSCPDLYRGIYRETDITAVEKYCKNAREVMERAVQKEKRKLACFISEPIITVAGVIVPPSKWMNSIYKDIRSFGGVAIADEAQSGLGRCGTSMWSFQMHDNLVPDIITIGKPLGNGHPMACVATRSSIASKLSNDTLGIYACDLVSAAIGLAVLSTVRSLSLQMNARTVGEFLREGIRALGHQHQNIGQVRGTGLMIGVEIVHSQKSRKPAPRIADKICYKLLEHFVIVANDGIHKNVLIITPPMCFTWENAHRVTVALDKVLQEIESITVDDDDDELTQPFVDSNRLLLSMNDIVNTSSEVSSNDDTNVLHNDFFLPPNTSGFLDDADEDGGYYTSNSFTCMD</sequence>
<dbReference type="InterPro" id="IPR015422">
    <property type="entry name" value="PyrdxlP-dep_Trfase_small"/>
</dbReference>
<proteinExistence type="inferred from homology"/>
<accession>A0A1D2N847</accession>
<dbReference type="STRING" id="48709.A0A1D2N847"/>
<dbReference type="CDD" id="cd00610">
    <property type="entry name" value="OAT_like"/>
    <property type="match status" value="1"/>
</dbReference>
<comment type="similarity">
    <text evidence="1 3">Belongs to the class-III pyridoxal-phosphate-dependent aminotransferase family.</text>
</comment>
<keyword evidence="5" id="KW-1185">Reference proteome</keyword>
<evidence type="ECO:0000256" key="1">
    <source>
        <dbReference type="ARBA" id="ARBA00008954"/>
    </source>
</evidence>
<dbReference type="Proteomes" id="UP000094527">
    <property type="component" value="Unassembled WGS sequence"/>
</dbReference>
<comment type="caution">
    <text evidence="4">The sequence shown here is derived from an EMBL/GenBank/DDBJ whole genome shotgun (WGS) entry which is preliminary data.</text>
</comment>
<name>A0A1D2N847_ORCCI</name>
<dbReference type="InterPro" id="IPR015421">
    <property type="entry name" value="PyrdxlP-dep_Trfase_major"/>
</dbReference>
<dbReference type="OrthoDB" id="10261433at2759"/>
<dbReference type="Gene3D" id="3.90.1150.10">
    <property type="entry name" value="Aspartate Aminotransferase, domain 1"/>
    <property type="match status" value="1"/>
</dbReference>
<dbReference type="PANTHER" id="PTHR45688:SF13">
    <property type="entry name" value="ALANINE--GLYOXYLATE AMINOTRANSFERASE 2-LIKE"/>
    <property type="match status" value="1"/>
</dbReference>
<dbReference type="PANTHER" id="PTHR45688">
    <property type="match status" value="1"/>
</dbReference>
<dbReference type="GO" id="GO:0005739">
    <property type="term" value="C:mitochondrion"/>
    <property type="evidence" value="ECO:0007669"/>
    <property type="project" value="TreeGrafter"/>
</dbReference>
<protein>
    <submittedName>
        <fullName evidence="4">Ethanolamine-phosphate phospho-lyase</fullName>
    </submittedName>
</protein>
<gene>
    <name evidence="4" type="ORF">Ocin01_05437</name>
</gene>
<dbReference type="OMA" id="GHPICAA"/>
<organism evidence="4 5">
    <name type="scientific">Orchesella cincta</name>
    <name type="common">Springtail</name>
    <name type="synonym">Podura cincta</name>
    <dbReference type="NCBI Taxonomy" id="48709"/>
    <lineage>
        <taxon>Eukaryota</taxon>
        <taxon>Metazoa</taxon>
        <taxon>Ecdysozoa</taxon>
        <taxon>Arthropoda</taxon>
        <taxon>Hexapoda</taxon>
        <taxon>Collembola</taxon>
        <taxon>Entomobryomorpha</taxon>
        <taxon>Entomobryoidea</taxon>
        <taxon>Orchesellidae</taxon>
        <taxon>Orchesellinae</taxon>
        <taxon>Orchesella</taxon>
    </lineage>
</organism>
<evidence type="ECO:0000313" key="5">
    <source>
        <dbReference type="Proteomes" id="UP000094527"/>
    </source>
</evidence>
<keyword evidence="4" id="KW-0456">Lyase</keyword>
<dbReference type="InterPro" id="IPR015424">
    <property type="entry name" value="PyrdxlP-dep_Trfase"/>
</dbReference>
<dbReference type="GO" id="GO:0030170">
    <property type="term" value="F:pyridoxal phosphate binding"/>
    <property type="evidence" value="ECO:0007669"/>
    <property type="project" value="InterPro"/>
</dbReference>
<dbReference type="Pfam" id="PF00202">
    <property type="entry name" value="Aminotran_3"/>
    <property type="match status" value="1"/>
</dbReference>
<dbReference type="GO" id="GO:0016829">
    <property type="term" value="F:lyase activity"/>
    <property type="evidence" value="ECO:0007669"/>
    <property type="project" value="UniProtKB-KW"/>
</dbReference>
<dbReference type="InterPro" id="IPR005814">
    <property type="entry name" value="Aminotrans_3"/>
</dbReference>
<dbReference type="Gene3D" id="3.40.640.10">
    <property type="entry name" value="Type I PLP-dependent aspartate aminotransferase-like (Major domain)"/>
    <property type="match status" value="1"/>
</dbReference>
<dbReference type="GO" id="GO:0008483">
    <property type="term" value="F:transaminase activity"/>
    <property type="evidence" value="ECO:0007669"/>
    <property type="project" value="InterPro"/>
</dbReference>
<evidence type="ECO:0000256" key="3">
    <source>
        <dbReference type="RuleBase" id="RU003560"/>
    </source>
</evidence>
<dbReference type="SUPFAM" id="SSF53383">
    <property type="entry name" value="PLP-dependent transferases"/>
    <property type="match status" value="1"/>
</dbReference>
<dbReference type="EMBL" id="LJIJ01000164">
    <property type="protein sequence ID" value="ODN01255.1"/>
    <property type="molecule type" value="Genomic_DNA"/>
</dbReference>